<reference evidence="5 6" key="1">
    <citation type="submission" date="2019-12" db="EMBL/GenBank/DDBJ databases">
        <title>Whole genome sequencing of endophytic Actinobacterium Micromonospora sp. MPMI6T.</title>
        <authorList>
            <person name="Evv R."/>
            <person name="Podile A.R."/>
        </authorList>
    </citation>
    <scope>NUCLEOTIDE SEQUENCE [LARGE SCALE GENOMIC DNA]</scope>
    <source>
        <strain evidence="5 6">MPMI6</strain>
    </source>
</reference>
<dbReference type="InterPro" id="IPR002577">
    <property type="entry name" value="HTH_HxlR"/>
</dbReference>
<dbReference type="RefSeq" id="WP_208814687.1">
    <property type="nucleotide sequence ID" value="NZ_WVUH01000144.1"/>
</dbReference>
<organism evidence="5 6">
    <name type="scientific">Micromonospora echinofusca</name>
    <dbReference type="NCBI Taxonomy" id="47858"/>
    <lineage>
        <taxon>Bacteria</taxon>
        <taxon>Bacillati</taxon>
        <taxon>Actinomycetota</taxon>
        <taxon>Actinomycetes</taxon>
        <taxon>Micromonosporales</taxon>
        <taxon>Micromonosporaceae</taxon>
        <taxon>Micromonospora</taxon>
    </lineage>
</organism>
<evidence type="ECO:0000256" key="3">
    <source>
        <dbReference type="ARBA" id="ARBA00023163"/>
    </source>
</evidence>
<dbReference type="Gene3D" id="1.10.10.10">
    <property type="entry name" value="Winged helix-like DNA-binding domain superfamily/Winged helix DNA-binding domain"/>
    <property type="match status" value="1"/>
</dbReference>
<feature type="domain" description="HTH hxlR-type" evidence="4">
    <location>
        <begin position="27"/>
        <end position="125"/>
    </location>
</feature>
<proteinExistence type="predicted"/>
<name>A0ABS3VTB5_MICEH</name>
<dbReference type="PANTHER" id="PTHR33204">
    <property type="entry name" value="TRANSCRIPTIONAL REGULATOR, MARR FAMILY"/>
    <property type="match status" value="1"/>
</dbReference>
<dbReference type="PROSITE" id="PS51118">
    <property type="entry name" value="HTH_HXLR"/>
    <property type="match status" value="1"/>
</dbReference>
<gene>
    <name evidence="5" type="ORF">GSF22_17440</name>
</gene>
<dbReference type="InterPro" id="IPR036388">
    <property type="entry name" value="WH-like_DNA-bd_sf"/>
</dbReference>
<dbReference type="PANTHER" id="PTHR33204:SF37">
    <property type="entry name" value="HTH-TYPE TRANSCRIPTIONAL REGULATOR YODB"/>
    <property type="match status" value="1"/>
</dbReference>
<evidence type="ECO:0000259" key="4">
    <source>
        <dbReference type="PROSITE" id="PS51118"/>
    </source>
</evidence>
<evidence type="ECO:0000313" key="6">
    <source>
        <dbReference type="Proteomes" id="UP000823521"/>
    </source>
</evidence>
<protein>
    <submittedName>
        <fullName evidence="5">Transcriptional regulator</fullName>
    </submittedName>
</protein>
<dbReference type="InterPro" id="IPR036390">
    <property type="entry name" value="WH_DNA-bd_sf"/>
</dbReference>
<dbReference type="Pfam" id="PF01638">
    <property type="entry name" value="HxlR"/>
    <property type="match status" value="1"/>
</dbReference>
<evidence type="ECO:0000313" key="5">
    <source>
        <dbReference type="EMBL" id="MBO4207774.1"/>
    </source>
</evidence>
<comment type="caution">
    <text evidence="5">The sequence shown here is derived from an EMBL/GenBank/DDBJ whole genome shotgun (WGS) entry which is preliminary data.</text>
</comment>
<dbReference type="Proteomes" id="UP000823521">
    <property type="component" value="Unassembled WGS sequence"/>
</dbReference>
<keyword evidence="1" id="KW-0805">Transcription regulation</keyword>
<dbReference type="SUPFAM" id="SSF46785">
    <property type="entry name" value="Winged helix' DNA-binding domain"/>
    <property type="match status" value="1"/>
</dbReference>
<evidence type="ECO:0000256" key="1">
    <source>
        <dbReference type="ARBA" id="ARBA00023015"/>
    </source>
</evidence>
<keyword evidence="2" id="KW-0238">DNA-binding</keyword>
<sequence length="140" mass="15400">MTASPVSPDAEPDADDRLVADVFARNCDSRRVLENIAGKWGILALAALHEGAYRFNALRRRVDGVSEKMLSQTLQALERDGLVRRDVQATIPPHVEYSLTPFGARVAAQLVDLLELVESEVGTVLAARAEYDRSAADRKR</sequence>
<keyword evidence="6" id="KW-1185">Reference proteome</keyword>
<dbReference type="EMBL" id="WVUH01000144">
    <property type="protein sequence ID" value="MBO4207774.1"/>
    <property type="molecule type" value="Genomic_DNA"/>
</dbReference>
<accession>A0ABS3VTB5</accession>
<evidence type="ECO:0000256" key="2">
    <source>
        <dbReference type="ARBA" id="ARBA00023125"/>
    </source>
</evidence>
<keyword evidence="3" id="KW-0804">Transcription</keyword>